<feature type="transmembrane region" description="Helical" evidence="1">
    <location>
        <begin position="69"/>
        <end position="87"/>
    </location>
</feature>
<proteinExistence type="predicted"/>
<protein>
    <recommendedName>
        <fullName evidence="4">GDT1 family protein</fullName>
    </recommendedName>
</protein>
<dbReference type="EMBL" id="FXUI01000004">
    <property type="protein sequence ID" value="SMP66432.1"/>
    <property type="molecule type" value="Genomic_DNA"/>
</dbReference>
<evidence type="ECO:0000313" key="2">
    <source>
        <dbReference type="EMBL" id="SMP66432.1"/>
    </source>
</evidence>
<feature type="transmembrane region" description="Helical" evidence="1">
    <location>
        <begin position="35"/>
        <end position="57"/>
    </location>
</feature>
<keyword evidence="1" id="KW-0472">Membrane</keyword>
<feature type="transmembrane region" description="Helical" evidence="1">
    <location>
        <begin position="161"/>
        <end position="179"/>
    </location>
</feature>
<feature type="transmembrane region" description="Helical" evidence="1">
    <location>
        <begin position="130"/>
        <end position="149"/>
    </location>
</feature>
<accession>A0ABY1QET8</accession>
<evidence type="ECO:0000313" key="3">
    <source>
        <dbReference type="Proteomes" id="UP001157910"/>
    </source>
</evidence>
<gene>
    <name evidence="2" type="ORF">SAMN06296065_10439</name>
</gene>
<comment type="caution">
    <text evidence="2">The sequence shown here is derived from an EMBL/GenBank/DDBJ whole genome shotgun (WGS) entry which is preliminary data.</text>
</comment>
<keyword evidence="3" id="KW-1185">Reference proteome</keyword>
<keyword evidence="1" id="KW-1133">Transmembrane helix</keyword>
<sequence>MSAFYLTFVATLLAGFGARDQLTVAGLSLRQGRRPAVLVVAMVITVATAAAAAYLATIMLAQLPPPARTLFAALALGIAGLESLVLVPRNSPREPTNSLGALMLVLLARQAMDAARFLVFGMGVGMAGPWAAGAAGALAGFVLMLFAWRRPELLSSPVVPQVRRLAGALLLVATVAMFLQEFALV</sequence>
<name>A0ABY1QET8_9SPHN</name>
<reference evidence="2 3" key="1">
    <citation type="submission" date="2017-05" db="EMBL/GenBank/DDBJ databases">
        <authorList>
            <person name="Varghese N."/>
            <person name="Submissions S."/>
        </authorList>
    </citation>
    <scope>NUCLEOTIDE SEQUENCE [LARGE SCALE GENOMIC DNA]</scope>
    <source>
        <strain evidence="2 3">SM16</strain>
    </source>
</reference>
<evidence type="ECO:0008006" key="4">
    <source>
        <dbReference type="Google" id="ProtNLM"/>
    </source>
</evidence>
<feature type="transmembrane region" description="Helical" evidence="1">
    <location>
        <begin position="99"/>
        <end position="118"/>
    </location>
</feature>
<dbReference type="RefSeq" id="WP_283405847.1">
    <property type="nucleotide sequence ID" value="NZ_FXUI01000004.1"/>
</dbReference>
<organism evidence="2 3">
    <name type="scientific">Novosphingobium panipatense</name>
    <dbReference type="NCBI Taxonomy" id="428991"/>
    <lineage>
        <taxon>Bacteria</taxon>
        <taxon>Pseudomonadati</taxon>
        <taxon>Pseudomonadota</taxon>
        <taxon>Alphaproteobacteria</taxon>
        <taxon>Sphingomonadales</taxon>
        <taxon>Sphingomonadaceae</taxon>
        <taxon>Novosphingobium</taxon>
    </lineage>
</organism>
<dbReference type="Proteomes" id="UP001157910">
    <property type="component" value="Unassembled WGS sequence"/>
</dbReference>
<evidence type="ECO:0000256" key="1">
    <source>
        <dbReference type="SAM" id="Phobius"/>
    </source>
</evidence>
<keyword evidence="1" id="KW-0812">Transmembrane</keyword>